<evidence type="ECO:0000256" key="5">
    <source>
        <dbReference type="RuleBase" id="RU363032"/>
    </source>
</evidence>
<feature type="transmembrane region" description="Helical" evidence="5">
    <location>
        <begin position="198"/>
        <end position="226"/>
    </location>
</feature>
<dbReference type="GO" id="GO:0055085">
    <property type="term" value="P:transmembrane transport"/>
    <property type="evidence" value="ECO:0007669"/>
    <property type="project" value="InterPro"/>
</dbReference>
<reference evidence="7 8" key="1">
    <citation type="journal article" date="2009" name="Biosci. Biotechnol. Biochem.">
        <title>WeGAS: a web-based microbial genome annotation system.</title>
        <authorList>
            <person name="Lee D."/>
            <person name="Seo H."/>
            <person name="Park C."/>
            <person name="Park K."/>
        </authorList>
    </citation>
    <scope>NUCLEOTIDE SEQUENCE [LARGE SCALE GENOMIC DNA]</scope>
    <source>
        <strain evidence="8">ATCC 49049 / DSM 4359 / NBRC 107923 / NS-E</strain>
    </source>
</reference>
<evidence type="ECO:0000256" key="4">
    <source>
        <dbReference type="ARBA" id="ARBA00023136"/>
    </source>
</evidence>
<protein>
    <submittedName>
        <fullName evidence="7">ABC transporter</fullName>
    </submittedName>
</protein>
<keyword evidence="3 5" id="KW-1133">Transmembrane helix</keyword>
<feature type="transmembrane region" description="Helical" evidence="5">
    <location>
        <begin position="118"/>
        <end position="138"/>
    </location>
</feature>
<dbReference type="CDD" id="cd06261">
    <property type="entry name" value="TM_PBP2"/>
    <property type="match status" value="1"/>
</dbReference>
<dbReference type="Proteomes" id="UP000000445">
    <property type="component" value="Chromosome"/>
</dbReference>
<evidence type="ECO:0000259" key="6">
    <source>
        <dbReference type="PROSITE" id="PS50928"/>
    </source>
</evidence>
<dbReference type="AlphaFoldDB" id="B9K9C0"/>
<evidence type="ECO:0000313" key="8">
    <source>
        <dbReference type="Proteomes" id="UP000000445"/>
    </source>
</evidence>
<evidence type="ECO:0000256" key="1">
    <source>
        <dbReference type="ARBA" id="ARBA00004141"/>
    </source>
</evidence>
<feature type="transmembrane region" description="Helical" evidence="5">
    <location>
        <begin position="20"/>
        <end position="39"/>
    </location>
</feature>
<feature type="transmembrane region" description="Helical" evidence="5">
    <location>
        <begin position="247"/>
        <end position="273"/>
    </location>
</feature>
<evidence type="ECO:0000256" key="3">
    <source>
        <dbReference type="ARBA" id="ARBA00022989"/>
    </source>
</evidence>
<gene>
    <name evidence="7" type="ordered locus">CTN_1377</name>
</gene>
<feature type="domain" description="ABC transmembrane type-1" evidence="6">
    <location>
        <begin position="79"/>
        <end position="274"/>
    </location>
</feature>
<dbReference type="PANTHER" id="PTHR42729:SF2">
    <property type="entry name" value="OLIGOPEPTIDE ABC TRANSPORTER, PERMEASE PROTEIN"/>
    <property type="match status" value="1"/>
</dbReference>
<accession>B9K9C0</accession>
<dbReference type="Pfam" id="PF00528">
    <property type="entry name" value="BPD_transp_1"/>
    <property type="match status" value="1"/>
</dbReference>
<sequence length="295" mass="33735">MKIMERVWGVFKDLFRDYRFTVAFIVLVLLIFLSVLSHFSPYDPIRIYQVPRGLPPSLEHPLGTNWLGQDVFWRLTFAVRNSLMIAVVTALFSRAIAVFVGILSGYKGGAVDRVLMTVGDTTMVLPFLIVLIVISMILRDWTKSFFNLGLLLAFFSWAWDARVIRSQVLSLRERDFTFVAILSGMSTLRIVYKQLLPHVLPIIFTTFINNMAWAIGMEITLAYLGLGIDPTVPTIGTMLQRAIYRQALFLGLWWWLVAPIVAAILLFVALYWLSTSVSEYLDPRARFQRIGFGRK</sequence>
<comment type="similarity">
    <text evidence="5">Belongs to the binding-protein-dependent transport system permease family.</text>
</comment>
<dbReference type="InterPro" id="IPR035906">
    <property type="entry name" value="MetI-like_sf"/>
</dbReference>
<comment type="subcellular location">
    <subcellularLocation>
        <location evidence="5">Cell membrane</location>
        <topology evidence="5">Multi-pass membrane protein</topology>
    </subcellularLocation>
    <subcellularLocation>
        <location evidence="1">Membrane</location>
        <topology evidence="1">Multi-pass membrane protein</topology>
    </subcellularLocation>
</comment>
<dbReference type="PROSITE" id="PS50928">
    <property type="entry name" value="ABC_TM1"/>
    <property type="match status" value="1"/>
</dbReference>
<keyword evidence="4 5" id="KW-0472">Membrane</keyword>
<keyword evidence="5" id="KW-0813">Transport</keyword>
<dbReference type="KEGG" id="tna:CTN_1377"/>
<dbReference type="PANTHER" id="PTHR42729">
    <property type="entry name" value="OLIGO/DIPEPTIDE TRANSPORT, PERMEASE PROTEIN (DPPC-2)"/>
    <property type="match status" value="1"/>
</dbReference>
<name>B9K9C0_THENN</name>
<dbReference type="eggNOG" id="COG1173">
    <property type="taxonomic scope" value="Bacteria"/>
</dbReference>
<dbReference type="GO" id="GO:0005886">
    <property type="term" value="C:plasma membrane"/>
    <property type="evidence" value="ECO:0007669"/>
    <property type="project" value="UniProtKB-SubCell"/>
</dbReference>
<dbReference type="InterPro" id="IPR000515">
    <property type="entry name" value="MetI-like"/>
</dbReference>
<keyword evidence="2 5" id="KW-0812">Transmembrane</keyword>
<evidence type="ECO:0000313" key="7">
    <source>
        <dbReference type="EMBL" id="ACM23553.1"/>
    </source>
</evidence>
<dbReference type="STRING" id="309803.CTN_1377"/>
<dbReference type="HOGENOM" id="CLU_028518_8_0_0"/>
<dbReference type="SUPFAM" id="SSF161098">
    <property type="entry name" value="MetI-like"/>
    <property type="match status" value="1"/>
</dbReference>
<dbReference type="Gene3D" id="1.10.3720.10">
    <property type="entry name" value="MetI-like"/>
    <property type="match status" value="1"/>
</dbReference>
<proteinExistence type="inferred from homology"/>
<organism evidence="7 8">
    <name type="scientific">Thermotoga neapolitana (strain ATCC 49049 / DSM 4359 / NBRC 107923 / NS-E)</name>
    <dbReference type="NCBI Taxonomy" id="309803"/>
    <lineage>
        <taxon>Bacteria</taxon>
        <taxon>Thermotogati</taxon>
        <taxon>Thermotogota</taxon>
        <taxon>Thermotogae</taxon>
        <taxon>Thermotogales</taxon>
        <taxon>Thermotogaceae</taxon>
        <taxon>Thermotoga</taxon>
    </lineage>
</organism>
<keyword evidence="8" id="KW-1185">Reference proteome</keyword>
<dbReference type="EMBL" id="CP000916">
    <property type="protein sequence ID" value="ACM23553.1"/>
    <property type="molecule type" value="Genomic_DNA"/>
</dbReference>
<evidence type="ECO:0000256" key="2">
    <source>
        <dbReference type="ARBA" id="ARBA00022692"/>
    </source>
</evidence>
<feature type="transmembrane region" description="Helical" evidence="5">
    <location>
        <begin position="83"/>
        <end position="106"/>
    </location>
</feature>